<keyword evidence="2" id="KW-1185">Reference proteome</keyword>
<organism evidence="1 2">
    <name type="scientific">Smallanthus sonchifolius</name>
    <dbReference type="NCBI Taxonomy" id="185202"/>
    <lineage>
        <taxon>Eukaryota</taxon>
        <taxon>Viridiplantae</taxon>
        <taxon>Streptophyta</taxon>
        <taxon>Embryophyta</taxon>
        <taxon>Tracheophyta</taxon>
        <taxon>Spermatophyta</taxon>
        <taxon>Magnoliopsida</taxon>
        <taxon>eudicotyledons</taxon>
        <taxon>Gunneridae</taxon>
        <taxon>Pentapetalae</taxon>
        <taxon>asterids</taxon>
        <taxon>campanulids</taxon>
        <taxon>Asterales</taxon>
        <taxon>Asteraceae</taxon>
        <taxon>Asteroideae</taxon>
        <taxon>Heliantheae alliance</taxon>
        <taxon>Millerieae</taxon>
        <taxon>Smallanthus</taxon>
    </lineage>
</organism>
<dbReference type="Proteomes" id="UP001056120">
    <property type="component" value="Linkage Group LG26"/>
</dbReference>
<name>A0ACB8Z878_9ASTR</name>
<gene>
    <name evidence="1" type="ORF">L1987_76949</name>
</gene>
<evidence type="ECO:0000313" key="1">
    <source>
        <dbReference type="EMBL" id="KAI3693992.1"/>
    </source>
</evidence>
<sequence>MVKGGVFFVFVVGNFWAMILLTRSNLSHESSMNQHHNWLPLFVFINEEKDELGLNKMQSSHQDIIIRKWQDKNIMSNVTT</sequence>
<comment type="caution">
    <text evidence="1">The sequence shown here is derived from an EMBL/GenBank/DDBJ whole genome shotgun (WGS) entry which is preliminary data.</text>
</comment>
<evidence type="ECO:0000313" key="2">
    <source>
        <dbReference type="Proteomes" id="UP001056120"/>
    </source>
</evidence>
<dbReference type="EMBL" id="CM042043">
    <property type="protein sequence ID" value="KAI3693992.1"/>
    <property type="molecule type" value="Genomic_DNA"/>
</dbReference>
<accession>A0ACB8Z878</accession>
<protein>
    <submittedName>
        <fullName evidence="1">Uncharacterized protein</fullName>
    </submittedName>
</protein>
<reference evidence="2" key="1">
    <citation type="journal article" date="2022" name="Mol. Ecol. Resour.">
        <title>The genomes of chicory, endive, great burdock and yacon provide insights into Asteraceae palaeo-polyploidization history and plant inulin production.</title>
        <authorList>
            <person name="Fan W."/>
            <person name="Wang S."/>
            <person name="Wang H."/>
            <person name="Wang A."/>
            <person name="Jiang F."/>
            <person name="Liu H."/>
            <person name="Zhao H."/>
            <person name="Xu D."/>
            <person name="Zhang Y."/>
        </authorList>
    </citation>
    <scope>NUCLEOTIDE SEQUENCE [LARGE SCALE GENOMIC DNA]</scope>
    <source>
        <strain evidence="2">cv. Yunnan</strain>
    </source>
</reference>
<proteinExistence type="predicted"/>
<reference evidence="1 2" key="2">
    <citation type="journal article" date="2022" name="Mol. Ecol. Resour.">
        <title>The genomes of chicory, endive, great burdock and yacon provide insights into Asteraceae paleo-polyploidization history and plant inulin production.</title>
        <authorList>
            <person name="Fan W."/>
            <person name="Wang S."/>
            <person name="Wang H."/>
            <person name="Wang A."/>
            <person name="Jiang F."/>
            <person name="Liu H."/>
            <person name="Zhao H."/>
            <person name="Xu D."/>
            <person name="Zhang Y."/>
        </authorList>
    </citation>
    <scope>NUCLEOTIDE SEQUENCE [LARGE SCALE GENOMIC DNA]</scope>
    <source>
        <strain evidence="2">cv. Yunnan</strain>
        <tissue evidence="1">Leaves</tissue>
    </source>
</reference>